<dbReference type="EMBL" id="PGCI01000111">
    <property type="protein sequence ID" value="PLW39727.1"/>
    <property type="molecule type" value="Genomic_DNA"/>
</dbReference>
<gene>
    <name evidence="1" type="ORF">PCASD_09627</name>
</gene>
<sequence length="252" mass="27385">MASDTAAQLNVLAQLPPETTQPTTSHPLLSHHHNAPAPHLWPIWDPDAMEIDAAWVLPVNTDLRLLLDASRVLCRVRQLCFCCLSPIVPGSHTGSLTCLNAPVSPEQRKAFVNRCRQLPSATVAMVNTPPATVPAATLTYHASPNTAPTPAPKAPDHMDFQRFQEEELGFDEVYAEYEEVEEALVSVPIATVHIKLDHSTAGCLLVPILFKDQDVSLFPATVLVDTGAMANFVNKEFEAVGGVVTEDWAGRI</sequence>
<dbReference type="Proteomes" id="UP000235392">
    <property type="component" value="Unassembled WGS sequence"/>
</dbReference>
<comment type="caution">
    <text evidence="1">The sequence shown here is derived from an EMBL/GenBank/DDBJ whole genome shotgun (WGS) entry which is preliminary data.</text>
</comment>
<evidence type="ECO:0000313" key="2">
    <source>
        <dbReference type="Proteomes" id="UP000235392"/>
    </source>
</evidence>
<proteinExistence type="predicted"/>
<evidence type="ECO:0000313" key="1">
    <source>
        <dbReference type="EMBL" id="PLW39727.1"/>
    </source>
</evidence>
<reference evidence="1 2" key="1">
    <citation type="submission" date="2017-11" db="EMBL/GenBank/DDBJ databases">
        <title>De novo assembly and phasing of dikaryotic genomes from two isolates of Puccinia coronata f. sp. avenae, the causal agent of oat crown rust.</title>
        <authorList>
            <person name="Miller M.E."/>
            <person name="Zhang Y."/>
            <person name="Omidvar V."/>
            <person name="Sperschneider J."/>
            <person name="Schwessinger B."/>
            <person name="Raley C."/>
            <person name="Palmer J.M."/>
            <person name="Garnica D."/>
            <person name="Upadhyaya N."/>
            <person name="Rathjen J."/>
            <person name="Taylor J.M."/>
            <person name="Park R.F."/>
            <person name="Dodds P.N."/>
            <person name="Hirsch C.D."/>
            <person name="Kianian S.F."/>
            <person name="Figueroa M."/>
        </authorList>
    </citation>
    <scope>NUCLEOTIDE SEQUENCE [LARGE SCALE GENOMIC DNA]</scope>
    <source>
        <strain evidence="1">12SD80</strain>
    </source>
</reference>
<accession>A0A2N5UQ10</accession>
<organism evidence="1 2">
    <name type="scientific">Puccinia coronata f. sp. avenae</name>
    <dbReference type="NCBI Taxonomy" id="200324"/>
    <lineage>
        <taxon>Eukaryota</taxon>
        <taxon>Fungi</taxon>
        <taxon>Dikarya</taxon>
        <taxon>Basidiomycota</taxon>
        <taxon>Pucciniomycotina</taxon>
        <taxon>Pucciniomycetes</taxon>
        <taxon>Pucciniales</taxon>
        <taxon>Pucciniaceae</taxon>
        <taxon>Puccinia</taxon>
    </lineage>
</organism>
<name>A0A2N5UQ10_9BASI</name>
<protein>
    <submittedName>
        <fullName evidence="1">Uncharacterized protein</fullName>
    </submittedName>
</protein>
<dbReference type="AlphaFoldDB" id="A0A2N5UQ10"/>